<dbReference type="Pfam" id="PF03060">
    <property type="entry name" value="NMO"/>
    <property type="match status" value="1"/>
</dbReference>
<evidence type="ECO:0000256" key="2">
    <source>
        <dbReference type="ARBA" id="ARBA00013457"/>
    </source>
</evidence>
<dbReference type="KEGG" id="ceu:A7L45_21675"/>
<dbReference type="InterPro" id="IPR004136">
    <property type="entry name" value="NMO"/>
</dbReference>
<protein>
    <recommendedName>
        <fullName evidence="2">Probable nitronate monooxygenase</fullName>
    </recommendedName>
</protein>
<evidence type="ECO:0000313" key="7">
    <source>
        <dbReference type="Proteomes" id="UP000182569"/>
    </source>
</evidence>
<keyword evidence="4" id="KW-0288">FMN</keyword>
<name>A0A1J0GMC5_9CLOT</name>
<dbReference type="InterPro" id="IPR013785">
    <property type="entry name" value="Aldolase_TIM"/>
</dbReference>
<keyword evidence="6" id="KW-0223">Dioxygenase</keyword>
<dbReference type="EMBL" id="CP015756">
    <property type="protein sequence ID" value="APC42465.1"/>
    <property type="molecule type" value="Genomic_DNA"/>
</dbReference>
<reference evidence="7" key="1">
    <citation type="journal article" date="2016" name="Front. Microbiol.">
        <title>Complete Genome Sequence of Clostridium estertheticum DSM 8809, a Microbe Identified in Spoiled Vacuum Packed Beef.</title>
        <authorList>
            <person name="Yu Z."/>
            <person name="Gunn L."/>
            <person name="Brennan E."/>
            <person name="Reid R."/>
            <person name="Wall P.G."/>
            <person name="Gaora O.P."/>
            <person name="Hurley D."/>
            <person name="Bolton D."/>
            <person name="Fanning S."/>
        </authorList>
    </citation>
    <scope>NUCLEOTIDE SEQUENCE [LARGE SCALE GENOMIC DNA]</scope>
    <source>
        <strain evidence="7">DSM 8809</strain>
    </source>
</reference>
<dbReference type="SUPFAM" id="SSF51412">
    <property type="entry name" value="Inosine monophosphate dehydrogenase (IMPDH)"/>
    <property type="match status" value="1"/>
</dbReference>
<dbReference type="AlphaFoldDB" id="A0A1J0GMC5"/>
<evidence type="ECO:0000256" key="1">
    <source>
        <dbReference type="ARBA" id="ARBA00003535"/>
    </source>
</evidence>
<dbReference type="PANTHER" id="PTHR32332:SF18">
    <property type="entry name" value="2-NITROPROPANE DIOXYGENASE"/>
    <property type="match status" value="1"/>
</dbReference>
<dbReference type="Proteomes" id="UP000182569">
    <property type="component" value="Chromosome"/>
</dbReference>
<proteinExistence type="predicted"/>
<dbReference type="GO" id="GO:0018580">
    <property type="term" value="F:nitronate monooxygenase activity"/>
    <property type="evidence" value="ECO:0007669"/>
    <property type="project" value="InterPro"/>
</dbReference>
<accession>A0A1J0GMC5</accession>
<keyword evidence="7" id="KW-1185">Reference proteome</keyword>
<gene>
    <name evidence="6" type="ORF">A7L45_21675</name>
</gene>
<evidence type="ECO:0000256" key="4">
    <source>
        <dbReference type="ARBA" id="ARBA00022643"/>
    </source>
</evidence>
<dbReference type="CDD" id="cd04730">
    <property type="entry name" value="NPD_like"/>
    <property type="match status" value="1"/>
</dbReference>
<dbReference type="GO" id="GO:0051213">
    <property type="term" value="F:dioxygenase activity"/>
    <property type="evidence" value="ECO:0007669"/>
    <property type="project" value="UniProtKB-KW"/>
</dbReference>
<organism evidence="6 7">
    <name type="scientific">Clostridium estertheticum subsp. estertheticum</name>
    <dbReference type="NCBI Taxonomy" id="1552"/>
    <lineage>
        <taxon>Bacteria</taxon>
        <taxon>Bacillati</taxon>
        <taxon>Bacillota</taxon>
        <taxon>Clostridia</taxon>
        <taxon>Eubacteriales</taxon>
        <taxon>Clostridiaceae</taxon>
        <taxon>Clostridium</taxon>
    </lineage>
</organism>
<dbReference type="Gene3D" id="3.20.20.70">
    <property type="entry name" value="Aldolase class I"/>
    <property type="match status" value="1"/>
</dbReference>
<dbReference type="STRING" id="1552.A7L45_21675"/>
<keyword evidence="5" id="KW-0560">Oxidoreductase</keyword>
<keyword evidence="3" id="KW-0285">Flavoprotein</keyword>
<comment type="function">
    <text evidence="1">Nitronate monooxygenase that uses molecular oxygen to catalyze the oxidative denitrification of alkyl nitronates. Acts on propionate 3-nitronate (P3N), the presumed physiological substrate. Probably functions in the detoxification of P3N, a metabolic poison produced by plants and fungi as a defense mechanism.</text>
</comment>
<dbReference type="RefSeq" id="WP_071614753.1">
    <property type="nucleotide sequence ID" value="NZ_CP015756.1"/>
</dbReference>
<sequence length="357" mass="38435">MKLPPLKIGELIARIPIIQGGMGVGVSLSKLASAVANEGGIGIISTAQIGFNEEDFATNAKEANKRALRNEIRRARELSPKGIIGINIMVAMNNYEELTTVALEEGIDLIISGAGLALDLPKIAKGFKTKLAPIVSSAKAAIVISKMWDRKNNCAADLIVVEGPEAGGHLGFSLESLLEKKAQDLKQIVKEVIEAIKPFEEKYNKKIPVVAAGGVYTGTDISELMKIGAAGVQMATRFVATDECDASLAFKMAYINSKEGDIKIVKSPVGMPGRAINNNFMKVVEEKGCKVSKCYLCIKKCDPKTTPYCITEALIQAVRGNLDNGLIFVGSNAYRVNKIVTVKELMTELVEEAERCF</sequence>
<dbReference type="PANTHER" id="PTHR32332">
    <property type="entry name" value="2-NITROPROPANE DIOXYGENASE"/>
    <property type="match status" value="1"/>
</dbReference>
<evidence type="ECO:0000256" key="3">
    <source>
        <dbReference type="ARBA" id="ARBA00022630"/>
    </source>
</evidence>
<evidence type="ECO:0000313" key="6">
    <source>
        <dbReference type="EMBL" id="APC42465.1"/>
    </source>
</evidence>
<evidence type="ECO:0000256" key="5">
    <source>
        <dbReference type="ARBA" id="ARBA00023002"/>
    </source>
</evidence>
<dbReference type="OrthoDB" id="9778912at2"/>